<protein>
    <submittedName>
        <fullName evidence="1">Uncharacterized protein</fullName>
    </submittedName>
</protein>
<organism evidence="1 2">
    <name type="scientific">candidate division WS6 bacterium GW2011_GWE1_34_7</name>
    <dbReference type="NCBI Taxonomy" id="1619093"/>
    <lineage>
        <taxon>Bacteria</taxon>
        <taxon>Candidatus Dojkabacteria</taxon>
    </lineage>
</organism>
<gene>
    <name evidence="1" type="ORF">UR61_C0022G0001</name>
</gene>
<sequence length="193" mass="21664">IVVDGVDIRELAVIYELHRCAAEMKKPVLVGYDLAGTAMIAVYRYDLESIEPLRGELIPEKIEEFSGVQDAYREGVISEAAFLDYVYDAFTGPIKPLDVPTEQLEEILGRNDSDNRTFQIGTTSTVLSALAVEAMRRILVGEKVRDTILVDLPSVVRRKSSNPNVLKKIPLLMRTLMVLKKRGERVKKMLSDI</sequence>
<evidence type="ECO:0000313" key="2">
    <source>
        <dbReference type="Proteomes" id="UP000033866"/>
    </source>
</evidence>
<dbReference type="AlphaFoldDB" id="A0A0G0DQX3"/>
<evidence type="ECO:0000313" key="1">
    <source>
        <dbReference type="EMBL" id="KKP65460.1"/>
    </source>
</evidence>
<accession>A0A0G0DQX3</accession>
<proteinExistence type="predicted"/>
<dbReference type="EMBL" id="LBPV01000022">
    <property type="protein sequence ID" value="KKP65460.1"/>
    <property type="molecule type" value="Genomic_DNA"/>
</dbReference>
<reference evidence="1 2" key="1">
    <citation type="journal article" date="2015" name="Nature">
        <title>rRNA introns, odd ribosomes, and small enigmatic genomes across a large radiation of phyla.</title>
        <authorList>
            <person name="Brown C.T."/>
            <person name="Hug L.A."/>
            <person name="Thomas B.C."/>
            <person name="Sharon I."/>
            <person name="Castelle C.J."/>
            <person name="Singh A."/>
            <person name="Wilkins M.J."/>
            <person name="Williams K.H."/>
            <person name="Banfield J.F."/>
        </authorList>
    </citation>
    <scope>NUCLEOTIDE SEQUENCE [LARGE SCALE GENOMIC DNA]</scope>
</reference>
<name>A0A0G0DQX3_9BACT</name>
<feature type="non-terminal residue" evidence="1">
    <location>
        <position position="1"/>
    </location>
</feature>
<comment type="caution">
    <text evidence="1">The sequence shown here is derived from an EMBL/GenBank/DDBJ whole genome shotgun (WGS) entry which is preliminary data.</text>
</comment>
<dbReference type="Proteomes" id="UP000033866">
    <property type="component" value="Unassembled WGS sequence"/>
</dbReference>